<protein>
    <submittedName>
        <fullName evidence="2">Uncharacterized protein</fullName>
    </submittedName>
</protein>
<evidence type="ECO:0000313" key="3">
    <source>
        <dbReference type="Proteomes" id="UP000003136"/>
    </source>
</evidence>
<keyword evidence="1" id="KW-0472">Membrane</keyword>
<evidence type="ECO:0000256" key="1">
    <source>
        <dbReference type="SAM" id="Phobius"/>
    </source>
</evidence>
<accession>B7AV61</accession>
<sequence>MKKQRILKVFIIIIVLLLMFVYWLMYWKIGFTAAEQYYENKSGQIVTLSIIQDDYFPSLVDYDKLSRVYKRSISEEELNEANTDAKRLALYRKVQSLTKKT</sequence>
<reference evidence="2 3" key="2">
    <citation type="submission" date="2008-11" db="EMBL/GenBank/DDBJ databases">
        <authorList>
            <person name="Fulton L."/>
            <person name="Clifton S."/>
            <person name="Fulton B."/>
            <person name="Xu J."/>
            <person name="Minx P."/>
            <person name="Pepin K.H."/>
            <person name="Johnson M."/>
            <person name="Bhonagiri V."/>
            <person name="Nash W.E."/>
            <person name="Mardis E.R."/>
            <person name="Wilson R.K."/>
        </authorList>
    </citation>
    <scope>NUCLEOTIDE SEQUENCE [LARGE SCALE GENOMIC DNA]</scope>
    <source>
        <strain evidence="2 3">ATCC 43243</strain>
    </source>
</reference>
<keyword evidence="1" id="KW-1133">Transmembrane helix</keyword>
<dbReference type="EMBL" id="ABVQ01000037">
    <property type="protein sequence ID" value="EEC56102.1"/>
    <property type="molecule type" value="Genomic_DNA"/>
</dbReference>
<keyword evidence="1" id="KW-0812">Transmembrane</keyword>
<keyword evidence="3" id="KW-1185">Reference proteome</keyword>
<reference evidence="2 3" key="1">
    <citation type="submission" date="2008-11" db="EMBL/GenBank/DDBJ databases">
        <title>Draft genome sequence of Bacteroides pectinophilus (ATCC 43243).</title>
        <authorList>
            <person name="Sudarsanam P."/>
            <person name="Ley R."/>
            <person name="Guruge J."/>
            <person name="Turnbaugh P.J."/>
            <person name="Mahowald M."/>
            <person name="Liep D."/>
            <person name="Gordon J."/>
        </authorList>
    </citation>
    <scope>NUCLEOTIDE SEQUENCE [LARGE SCALE GENOMIC DNA]</scope>
    <source>
        <strain evidence="2 3">ATCC 43243</strain>
    </source>
</reference>
<organism evidence="2 3">
    <name type="scientific">[Bacteroides] pectinophilus ATCC 43243</name>
    <dbReference type="NCBI Taxonomy" id="483218"/>
    <lineage>
        <taxon>Bacteria</taxon>
        <taxon>Bacillati</taxon>
        <taxon>Bacillota</taxon>
        <taxon>Clostridia</taxon>
        <taxon>Eubacteriales</taxon>
    </lineage>
</organism>
<comment type="caution">
    <text evidence="2">The sequence shown here is derived from an EMBL/GenBank/DDBJ whole genome shotgun (WGS) entry which is preliminary data.</text>
</comment>
<dbReference type="Proteomes" id="UP000003136">
    <property type="component" value="Unassembled WGS sequence"/>
</dbReference>
<evidence type="ECO:0000313" key="2">
    <source>
        <dbReference type="EMBL" id="EEC56102.1"/>
    </source>
</evidence>
<name>B7AV61_9FIRM</name>
<gene>
    <name evidence="2" type="ORF">BACPEC_02609</name>
</gene>
<dbReference type="AlphaFoldDB" id="B7AV61"/>
<feature type="transmembrane region" description="Helical" evidence="1">
    <location>
        <begin position="7"/>
        <end position="27"/>
    </location>
</feature>
<proteinExistence type="predicted"/>
<dbReference type="HOGENOM" id="CLU_2285805_0_0_9"/>